<organism evidence="2 3">
    <name type="scientific">Chlamydomonas eustigma</name>
    <dbReference type="NCBI Taxonomy" id="1157962"/>
    <lineage>
        <taxon>Eukaryota</taxon>
        <taxon>Viridiplantae</taxon>
        <taxon>Chlorophyta</taxon>
        <taxon>core chlorophytes</taxon>
        <taxon>Chlorophyceae</taxon>
        <taxon>CS clade</taxon>
        <taxon>Chlamydomonadales</taxon>
        <taxon>Chlamydomonadaceae</taxon>
        <taxon>Chlamydomonas</taxon>
    </lineage>
</organism>
<protein>
    <submittedName>
        <fullName evidence="2">Uncharacterized protein</fullName>
    </submittedName>
</protein>
<evidence type="ECO:0000256" key="1">
    <source>
        <dbReference type="SAM" id="MobiDB-lite"/>
    </source>
</evidence>
<reference evidence="2 3" key="1">
    <citation type="submission" date="2017-08" db="EMBL/GenBank/DDBJ databases">
        <title>Acidophilic green algal genome provides insights into adaptation to an acidic environment.</title>
        <authorList>
            <person name="Hirooka S."/>
            <person name="Hirose Y."/>
            <person name="Kanesaki Y."/>
            <person name="Higuchi S."/>
            <person name="Fujiwara T."/>
            <person name="Onuma R."/>
            <person name="Era A."/>
            <person name="Ohbayashi R."/>
            <person name="Uzuka A."/>
            <person name="Nozaki H."/>
            <person name="Yoshikawa H."/>
            <person name="Miyagishima S.Y."/>
        </authorList>
    </citation>
    <scope>NUCLEOTIDE SEQUENCE [LARGE SCALE GENOMIC DNA]</scope>
    <source>
        <strain evidence="2 3">NIES-2499</strain>
    </source>
</reference>
<gene>
    <name evidence="2" type="ORF">CEUSTIGMA_g5198.t1</name>
</gene>
<proteinExistence type="predicted"/>
<feature type="region of interest" description="Disordered" evidence="1">
    <location>
        <begin position="101"/>
        <end position="120"/>
    </location>
</feature>
<name>A0A250X3V8_9CHLO</name>
<evidence type="ECO:0000313" key="3">
    <source>
        <dbReference type="Proteomes" id="UP000232323"/>
    </source>
</evidence>
<feature type="compositionally biased region" description="Polar residues" evidence="1">
    <location>
        <begin position="109"/>
        <end position="120"/>
    </location>
</feature>
<dbReference type="Proteomes" id="UP000232323">
    <property type="component" value="Unassembled WGS sequence"/>
</dbReference>
<sequence>MSKTVWTDDGKRAVQEKLVENKDMEINCAHIWRFSKASDNDLPPDMLVLDLEDGGEKIYSKGESNLIEECAMMRAECKEAKMESDKALAELLELKQRVEVDEADDDGDTGNNQQECSASQRIEPLLDEVQAEVSKSDSDEAPACRPKERIEEITITVSPRPPRKHDKQRPAVVAPKKYSRKNEMVPEFITLRQPVSTQQREIWKRFMSVGGLGDAGGLGMGGSFSQGSILKTLTTVQHEIGLGVPAYEAVDIIGASCGIVVALSTTFIGAVSATGVEIKSDGQECVWDDFVRIVVKHGCPAGALKVYYGVDIAKQGSLPTMKANNAATLSKDVFTFCDGFSSDDKSH</sequence>
<dbReference type="EMBL" id="BEGY01000027">
    <property type="protein sequence ID" value="GAX77755.1"/>
    <property type="molecule type" value="Genomic_DNA"/>
</dbReference>
<evidence type="ECO:0000313" key="2">
    <source>
        <dbReference type="EMBL" id="GAX77755.1"/>
    </source>
</evidence>
<dbReference type="AlphaFoldDB" id="A0A250X3V8"/>
<keyword evidence="3" id="KW-1185">Reference proteome</keyword>
<accession>A0A250X3V8</accession>
<comment type="caution">
    <text evidence="2">The sequence shown here is derived from an EMBL/GenBank/DDBJ whole genome shotgun (WGS) entry which is preliminary data.</text>
</comment>
<dbReference type="OrthoDB" id="5984396at2759"/>